<dbReference type="Proteomes" id="UP000724672">
    <property type="component" value="Unassembled WGS sequence"/>
</dbReference>
<reference evidence="1" key="1">
    <citation type="submission" date="2019-12" db="EMBL/GenBank/DDBJ databases">
        <title>Clostridiaceae gen. nov. sp. nov., isolated from sediment in Xinjiang, China.</title>
        <authorList>
            <person name="Zhang R."/>
        </authorList>
    </citation>
    <scope>NUCLEOTIDE SEQUENCE</scope>
    <source>
        <strain evidence="1">D2Q-11</strain>
    </source>
</reference>
<dbReference type="Pfam" id="PF11588">
    <property type="entry name" value="DUF3243"/>
    <property type="match status" value="1"/>
</dbReference>
<name>A0A942Z8B5_9FIRM</name>
<dbReference type="InterPro" id="IPR024702">
    <property type="entry name" value="Uncharacterised_YmfJ"/>
</dbReference>
<dbReference type="InterPro" id="IPR038292">
    <property type="entry name" value="YmfJ/YflH_sf"/>
</dbReference>
<dbReference type="PIRSF" id="PIRSF004764">
    <property type="entry name" value="YmfJ"/>
    <property type="match status" value="1"/>
</dbReference>
<comment type="caution">
    <text evidence="1">The sequence shown here is derived from an EMBL/GenBank/DDBJ whole genome shotgun (WGS) entry which is preliminary data.</text>
</comment>
<dbReference type="EMBL" id="WSFT01000021">
    <property type="protein sequence ID" value="MBS4537804.1"/>
    <property type="molecule type" value="Genomic_DNA"/>
</dbReference>
<keyword evidence="2" id="KW-1185">Reference proteome</keyword>
<dbReference type="Gene3D" id="1.10.760.20">
    <property type="entry name" value="Protein of unknown function DUF3243"/>
    <property type="match status" value="1"/>
</dbReference>
<sequence>MHNDNFDNWNKWKSTLHKAVNLGETVGLSENTIEVIGTKIGNVLSSNVDPENREQRVLQELWRVGDDKDRKTLSKMIVKMVQSDDK</sequence>
<organism evidence="1 2">
    <name type="scientific">Anaeromonas frigoriresistens</name>
    <dbReference type="NCBI Taxonomy" id="2683708"/>
    <lineage>
        <taxon>Bacteria</taxon>
        <taxon>Bacillati</taxon>
        <taxon>Bacillota</taxon>
        <taxon>Tissierellia</taxon>
        <taxon>Tissierellales</taxon>
        <taxon>Thermohalobacteraceae</taxon>
        <taxon>Anaeromonas</taxon>
    </lineage>
</organism>
<evidence type="ECO:0000313" key="1">
    <source>
        <dbReference type="EMBL" id="MBS4537804.1"/>
    </source>
</evidence>
<evidence type="ECO:0000313" key="2">
    <source>
        <dbReference type="Proteomes" id="UP000724672"/>
    </source>
</evidence>
<gene>
    <name evidence="1" type="ORF">GOQ27_04985</name>
</gene>
<dbReference type="AlphaFoldDB" id="A0A942Z8B5"/>
<dbReference type="InterPro" id="IPR021637">
    <property type="entry name" value="DUF3243"/>
</dbReference>
<proteinExistence type="predicted"/>
<accession>A0A942Z8B5</accession>
<protein>
    <submittedName>
        <fullName evidence="1">DUF3243 domain-containing protein</fullName>
    </submittedName>
</protein>